<dbReference type="PANTHER" id="PTHR10064">
    <property type="entry name" value="60S RIBOSOMAL PROTEIN L22"/>
    <property type="match status" value="1"/>
</dbReference>
<dbReference type="AlphaFoldDB" id="A0A0M0K115"/>
<reference evidence="7" key="1">
    <citation type="journal article" date="2015" name="PLoS Genet.">
        <title>Genome Sequence and Transcriptome Analyses of Chrysochromulina tobin: Metabolic Tools for Enhanced Algal Fitness in the Prominent Order Prymnesiales (Haptophyceae).</title>
        <authorList>
            <person name="Hovde B.T."/>
            <person name="Deodato C.R."/>
            <person name="Hunsperger H.M."/>
            <person name="Ryken S.A."/>
            <person name="Yost W."/>
            <person name="Jha R.K."/>
            <person name="Patterson J."/>
            <person name="Monnat R.J. Jr."/>
            <person name="Barlow S.B."/>
            <person name="Starkenburg S.R."/>
            <person name="Cattolico R.A."/>
        </authorList>
    </citation>
    <scope>NUCLEOTIDE SEQUENCE</scope>
    <source>
        <strain evidence="7">CCMP291</strain>
    </source>
</reference>
<organism evidence="6 7">
    <name type="scientific">Chrysochromulina tobinii</name>
    <dbReference type="NCBI Taxonomy" id="1460289"/>
    <lineage>
        <taxon>Eukaryota</taxon>
        <taxon>Haptista</taxon>
        <taxon>Haptophyta</taxon>
        <taxon>Prymnesiophyceae</taxon>
        <taxon>Prymnesiales</taxon>
        <taxon>Chrysochromulinaceae</taxon>
        <taxon>Chrysochromulina</taxon>
    </lineage>
</organism>
<protein>
    <recommendedName>
        <fullName evidence="4">Large ribosomal subunit protein eL22</fullName>
    </recommendedName>
    <alternativeName>
        <fullName evidence="5">60S ribosomal protein L22</fullName>
    </alternativeName>
</protein>
<evidence type="ECO:0000313" key="6">
    <source>
        <dbReference type="EMBL" id="KOO32083.1"/>
    </source>
</evidence>
<keyword evidence="7" id="KW-1185">Reference proteome</keyword>
<dbReference type="FunFam" id="3.30.1360.210:FF:000001">
    <property type="entry name" value="60S ribosomal protein L22 1"/>
    <property type="match status" value="1"/>
</dbReference>
<evidence type="ECO:0000256" key="3">
    <source>
        <dbReference type="ARBA" id="ARBA00023274"/>
    </source>
</evidence>
<keyword evidence="3" id="KW-0687">Ribonucleoprotein</keyword>
<evidence type="ECO:0000256" key="2">
    <source>
        <dbReference type="ARBA" id="ARBA00022980"/>
    </source>
</evidence>
<dbReference type="Gene3D" id="3.30.1360.210">
    <property type="match status" value="1"/>
</dbReference>
<dbReference type="GO" id="GO:0005840">
    <property type="term" value="C:ribosome"/>
    <property type="evidence" value="ECO:0007669"/>
    <property type="project" value="UniProtKB-KW"/>
</dbReference>
<dbReference type="GO" id="GO:0003735">
    <property type="term" value="F:structural constituent of ribosome"/>
    <property type="evidence" value="ECO:0007669"/>
    <property type="project" value="InterPro"/>
</dbReference>
<evidence type="ECO:0000256" key="4">
    <source>
        <dbReference type="ARBA" id="ARBA00040613"/>
    </source>
</evidence>
<gene>
    <name evidence="6" type="ORF">Ctob_010073</name>
</gene>
<comment type="caution">
    <text evidence="6">The sequence shown here is derived from an EMBL/GenBank/DDBJ whole genome shotgun (WGS) entry which is preliminary data.</text>
</comment>
<dbReference type="EMBL" id="JWZX01001853">
    <property type="protein sequence ID" value="KOO32083.1"/>
    <property type="molecule type" value="Genomic_DNA"/>
</dbReference>
<dbReference type="GO" id="GO:1990904">
    <property type="term" value="C:ribonucleoprotein complex"/>
    <property type="evidence" value="ECO:0007669"/>
    <property type="project" value="UniProtKB-KW"/>
</dbReference>
<evidence type="ECO:0000256" key="1">
    <source>
        <dbReference type="ARBA" id="ARBA00007817"/>
    </source>
</evidence>
<dbReference type="Pfam" id="PF01776">
    <property type="entry name" value="Ribosomal_L22e"/>
    <property type="match status" value="1"/>
</dbReference>
<accession>A0A0M0K115</accession>
<dbReference type="InterPro" id="IPR038526">
    <property type="entry name" value="Ribosomal_eL22_sf"/>
</dbReference>
<sequence>MTRSTMPLCSQVAKAKKITKRKQTLKFTIDCSQPVDDGIMDAASFEKFLQDRIKVNGKVGNLGEQITVSRDKAKVLVSADTAFSKRYLKYLSKKYLKKQQLRDWLHVIASNKTAYELRYYNIHEQDAEDEDE</sequence>
<keyword evidence="2 6" id="KW-0689">Ribosomal protein</keyword>
<comment type="similarity">
    <text evidence="1">Belongs to the eukaryotic ribosomal protein eL22 family.</text>
</comment>
<dbReference type="PANTHER" id="PTHR10064:SF0">
    <property type="entry name" value="FI24544P1-RELATED"/>
    <property type="match status" value="1"/>
</dbReference>
<evidence type="ECO:0000313" key="7">
    <source>
        <dbReference type="Proteomes" id="UP000037460"/>
    </source>
</evidence>
<dbReference type="OrthoDB" id="10259820at2759"/>
<proteinExistence type="inferred from homology"/>
<dbReference type="GO" id="GO:0002181">
    <property type="term" value="P:cytoplasmic translation"/>
    <property type="evidence" value="ECO:0007669"/>
    <property type="project" value="TreeGrafter"/>
</dbReference>
<dbReference type="InterPro" id="IPR002671">
    <property type="entry name" value="Ribosomal_eL22"/>
</dbReference>
<dbReference type="GO" id="GO:0005737">
    <property type="term" value="C:cytoplasm"/>
    <property type="evidence" value="ECO:0007669"/>
    <property type="project" value="UniProtKB-ARBA"/>
</dbReference>
<dbReference type="Proteomes" id="UP000037460">
    <property type="component" value="Unassembled WGS sequence"/>
</dbReference>
<dbReference type="GO" id="GO:0003723">
    <property type="term" value="F:RNA binding"/>
    <property type="evidence" value="ECO:0007669"/>
    <property type="project" value="TreeGrafter"/>
</dbReference>
<name>A0A0M0K115_9EUKA</name>
<evidence type="ECO:0000256" key="5">
    <source>
        <dbReference type="ARBA" id="ARBA00041214"/>
    </source>
</evidence>